<dbReference type="Pfam" id="PF00535">
    <property type="entry name" value="Glycos_transf_2"/>
    <property type="match status" value="1"/>
</dbReference>
<dbReference type="Proteomes" id="UP000644147">
    <property type="component" value="Unassembled WGS sequence"/>
</dbReference>
<accession>A0ABS1BZ83</accession>
<dbReference type="InterPro" id="IPR029044">
    <property type="entry name" value="Nucleotide-diphossugar_trans"/>
</dbReference>
<dbReference type="InterPro" id="IPR026461">
    <property type="entry name" value="Trfase_2_rSAM/seldom_assoc"/>
</dbReference>
<dbReference type="PANTHER" id="PTHR43646">
    <property type="entry name" value="GLYCOSYLTRANSFERASE"/>
    <property type="match status" value="1"/>
</dbReference>
<dbReference type="CDD" id="cd02522">
    <property type="entry name" value="GT_2_like_a"/>
    <property type="match status" value="1"/>
</dbReference>
<keyword evidence="8" id="KW-1185">Reference proteome</keyword>
<gene>
    <name evidence="7" type="ORF">I5M27_05740</name>
</gene>
<dbReference type="EMBL" id="JAEHFX010000002">
    <property type="protein sequence ID" value="MBK0402478.1"/>
    <property type="molecule type" value="Genomic_DNA"/>
</dbReference>
<keyword evidence="5" id="KW-0472">Membrane</keyword>
<evidence type="ECO:0000256" key="3">
    <source>
        <dbReference type="ARBA" id="ARBA00022676"/>
    </source>
</evidence>
<dbReference type="PANTHER" id="PTHR43646:SF2">
    <property type="entry name" value="GLYCOSYLTRANSFERASE 2-LIKE DOMAIN-CONTAINING PROTEIN"/>
    <property type="match status" value="1"/>
</dbReference>
<evidence type="ECO:0000259" key="6">
    <source>
        <dbReference type="Pfam" id="PF00535"/>
    </source>
</evidence>
<comment type="caution">
    <text evidence="7">The sequence shown here is derived from an EMBL/GenBank/DDBJ whole genome shotgun (WGS) entry which is preliminary data.</text>
</comment>
<dbReference type="NCBIfam" id="TIGR04283">
    <property type="entry name" value="glyco_like_mftF"/>
    <property type="match status" value="1"/>
</dbReference>
<comment type="subcellular location">
    <subcellularLocation>
        <location evidence="1">Cell membrane</location>
    </subcellularLocation>
</comment>
<protein>
    <submittedName>
        <fullName evidence="7">TIGR04283 family arsenosugar biosynthesis glycosyltransferase</fullName>
    </submittedName>
</protein>
<evidence type="ECO:0000256" key="5">
    <source>
        <dbReference type="ARBA" id="ARBA00023136"/>
    </source>
</evidence>
<evidence type="ECO:0000256" key="2">
    <source>
        <dbReference type="ARBA" id="ARBA00022475"/>
    </source>
</evidence>
<proteinExistence type="predicted"/>
<dbReference type="InterPro" id="IPR001173">
    <property type="entry name" value="Glyco_trans_2-like"/>
</dbReference>
<reference evidence="7 8" key="1">
    <citation type="submission" date="2020-12" db="EMBL/GenBank/DDBJ databases">
        <title>Bacterial novel species Adhaeribacter sp. BT258 isolated from soil.</title>
        <authorList>
            <person name="Jung H.-Y."/>
        </authorList>
    </citation>
    <scope>NUCLEOTIDE SEQUENCE [LARGE SCALE GENOMIC DNA]</scope>
    <source>
        <strain evidence="7 8">BT258</strain>
    </source>
</reference>
<organism evidence="7 8">
    <name type="scientific">Adhaeribacter terrigena</name>
    <dbReference type="NCBI Taxonomy" id="2793070"/>
    <lineage>
        <taxon>Bacteria</taxon>
        <taxon>Pseudomonadati</taxon>
        <taxon>Bacteroidota</taxon>
        <taxon>Cytophagia</taxon>
        <taxon>Cytophagales</taxon>
        <taxon>Hymenobacteraceae</taxon>
        <taxon>Adhaeribacter</taxon>
    </lineage>
</organism>
<feature type="domain" description="Glycosyltransferase 2-like" evidence="6">
    <location>
        <begin position="4"/>
        <end position="117"/>
    </location>
</feature>
<evidence type="ECO:0000256" key="4">
    <source>
        <dbReference type="ARBA" id="ARBA00022679"/>
    </source>
</evidence>
<dbReference type="Gene3D" id="3.90.550.10">
    <property type="entry name" value="Spore Coat Polysaccharide Biosynthesis Protein SpsA, Chain A"/>
    <property type="match status" value="1"/>
</dbReference>
<dbReference type="SUPFAM" id="SSF53448">
    <property type="entry name" value="Nucleotide-diphospho-sugar transferases"/>
    <property type="match status" value="1"/>
</dbReference>
<sequence length="235" mass="26899">MKISVIIPAYNEAAGIGALIEFLQQHLSEIPYEILVADGQSTDATRNVAEMAGATVLHCPEKGRARQMNYGAKKATGTLLYFLHADTFPPANFPAAISDATDKGVDCGCFRLGFDLDHWFLNLNSWFTRFNVRYFRWGDQSLFIKREVFEAEGGFRDDLKVMEDQELVIRLLKKYRFKVLPFAVKTSARKYQENGVIKLQLIFTTLQIMYHFGASQEQILGLYRRLIRDEKVNVK</sequence>
<keyword evidence="3" id="KW-0328">Glycosyltransferase</keyword>
<evidence type="ECO:0000313" key="8">
    <source>
        <dbReference type="Proteomes" id="UP000644147"/>
    </source>
</evidence>
<dbReference type="RefSeq" id="WP_200505223.1">
    <property type="nucleotide sequence ID" value="NZ_JAEHFX010000002.1"/>
</dbReference>
<keyword evidence="4" id="KW-0808">Transferase</keyword>
<evidence type="ECO:0000313" key="7">
    <source>
        <dbReference type="EMBL" id="MBK0402478.1"/>
    </source>
</evidence>
<evidence type="ECO:0000256" key="1">
    <source>
        <dbReference type="ARBA" id="ARBA00004236"/>
    </source>
</evidence>
<name>A0ABS1BZ83_9BACT</name>
<keyword evidence="2" id="KW-1003">Cell membrane</keyword>